<feature type="compositionally biased region" description="Basic and acidic residues" evidence="1">
    <location>
        <begin position="745"/>
        <end position="803"/>
    </location>
</feature>
<name>A0ABN8IMB6_9NEOP</name>
<feature type="compositionally biased region" description="Polar residues" evidence="1">
    <location>
        <begin position="906"/>
        <end position="918"/>
    </location>
</feature>
<evidence type="ECO:0000313" key="2">
    <source>
        <dbReference type="EMBL" id="CAH2061910.1"/>
    </source>
</evidence>
<feature type="non-terminal residue" evidence="2">
    <location>
        <position position="984"/>
    </location>
</feature>
<feature type="compositionally biased region" description="Basic and acidic residues" evidence="1">
    <location>
        <begin position="219"/>
        <end position="234"/>
    </location>
</feature>
<reference evidence="2" key="1">
    <citation type="submission" date="2022-03" db="EMBL/GenBank/DDBJ databases">
        <authorList>
            <person name="Martin H S."/>
        </authorList>
    </citation>
    <scope>NUCLEOTIDE SEQUENCE</scope>
</reference>
<feature type="region of interest" description="Disordered" evidence="1">
    <location>
        <begin position="160"/>
        <end position="339"/>
    </location>
</feature>
<protein>
    <submittedName>
        <fullName evidence="2">Uncharacterized protein</fullName>
    </submittedName>
</protein>
<feature type="compositionally biased region" description="Gly residues" evidence="1">
    <location>
        <begin position="298"/>
        <end position="311"/>
    </location>
</feature>
<feature type="region of interest" description="Disordered" evidence="1">
    <location>
        <begin position="844"/>
        <end position="919"/>
    </location>
</feature>
<organism evidence="2 3">
    <name type="scientific">Iphiclides podalirius</name>
    <name type="common">scarce swallowtail</name>
    <dbReference type="NCBI Taxonomy" id="110791"/>
    <lineage>
        <taxon>Eukaryota</taxon>
        <taxon>Metazoa</taxon>
        <taxon>Ecdysozoa</taxon>
        <taxon>Arthropoda</taxon>
        <taxon>Hexapoda</taxon>
        <taxon>Insecta</taxon>
        <taxon>Pterygota</taxon>
        <taxon>Neoptera</taxon>
        <taxon>Endopterygota</taxon>
        <taxon>Lepidoptera</taxon>
        <taxon>Glossata</taxon>
        <taxon>Ditrysia</taxon>
        <taxon>Papilionoidea</taxon>
        <taxon>Papilionidae</taxon>
        <taxon>Papilioninae</taxon>
        <taxon>Iphiclides</taxon>
    </lineage>
</organism>
<feature type="region of interest" description="Disordered" evidence="1">
    <location>
        <begin position="482"/>
        <end position="525"/>
    </location>
</feature>
<feature type="compositionally biased region" description="Low complexity" evidence="1">
    <location>
        <begin position="877"/>
        <end position="891"/>
    </location>
</feature>
<feature type="compositionally biased region" description="Acidic residues" evidence="1">
    <location>
        <begin position="712"/>
        <end position="744"/>
    </location>
</feature>
<feature type="compositionally biased region" description="Basic and acidic residues" evidence="1">
    <location>
        <begin position="196"/>
        <end position="211"/>
    </location>
</feature>
<feature type="compositionally biased region" description="Basic and acidic residues" evidence="1">
    <location>
        <begin position="943"/>
        <end position="952"/>
    </location>
</feature>
<sequence length="984" mass="111775">MMRYNDVKDLIKDRCNLTDIILDNLMMETTLTRKVTIGLTDENDAAIVFKELHGLVLSGRKLIVEDLRKTKDSGIHFELPMAQDQTNMMQTKHALTYNESAGGNYSLSNMNMMQNTKMNYCVQPSFGNSQQQTVAPPAPDYIPFADKFKKDFYDDGKSDRYFNWKQDDQAPAPLMNDRDSRHSSFTGDGRFGQWGRPDEFARRSVSGDRRSNNSGNARNDYRSSDRDMDDRYRTADGGSSGRFQNTFDRQYDDRPARSDAPYDRSHARADDTSRFHRPGVRNNYSGPSYSGQGVRAMGQGGQGGRGGGSVGGYQNRQEPRQAFNNPGWTHKTPYGRSQDFKVNRNAPVQQPWNQPKNPQPPKVQTKADKYTALKNKDETWRGQAVSAIVKDLLIESGMHDFVKRQCLLSYAKPLVRARIDGMLGKRKAVPLTEIINEYKRRNPPVMQRSFIIDIRKKYEWSRVENGEITMEEYDETVKRLGSQVKAASKRPAPAPAQGNLPKKAKYQKKPNPNTQPTKAPPLTDILPKYPNGDKMEYKKLKRLDESEQDVYVHKLEPQLKNALDKEVEVLCYLFREECQKAENQDEQNICLRIMKTIEDFEKVMKLNISKRLLNIARNLPLRVFTDQKVNSQEVKRQLKNLGIVTFRKSMGKNKYIATCRTYEQYDHLCDQQTFIVDGQTIIFRPLHMGRPSMKKKDKVNVKQNQKSKEIGNEDVDDEIEFGDEEGAGEEFDFPEDGDDDDNFGDEFHTNDDQSDDDKKDKNSSKCDDKTNVDRIEAEVPKDLEVKTESKKEVDIEAKAHENGEAQNETQNVVTAKTEVQEVVDVTEEAQKVFDTKTAEAEVVNDVKTAEAQEANDVKTAEAQEVSDAKPGTEVKTETTVGGINTDATESTSNKKTETETVKPEQATESNRNEMQNAETVKLFADIQALSDSINSEGNLNDVDENKADKEQGGNDVESNDITEKNHANETNSDQNISQEDLEDF</sequence>
<feature type="region of interest" description="Disordered" evidence="1">
    <location>
        <begin position="692"/>
        <end position="812"/>
    </location>
</feature>
<evidence type="ECO:0000256" key="1">
    <source>
        <dbReference type="SAM" id="MobiDB-lite"/>
    </source>
</evidence>
<keyword evidence="3" id="KW-1185">Reference proteome</keyword>
<feature type="region of interest" description="Disordered" evidence="1">
    <location>
        <begin position="934"/>
        <end position="984"/>
    </location>
</feature>
<feature type="compositionally biased region" description="Polar residues" evidence="1">
    <location>
        <begin position="968"/>
        <end position="978"/>
    </location>
</feature>
<evidence type="ECO:0000313" key="3">
    <source>
        <dbReference type="Proteomes" id="UP000837857"/>
    </source>
</evidence>
<feature type="compositionally biased region" description="Basic and acidic residues" evidence="1">
    <location>
        <begin position="249"/>
        <end position="274"/>
    </location>
</feature>
<accession>A0ABN8IMB6</accession>
<dbReference type="Proteomes" id="UP000837857">
    <property type="component" value="Chromosome 28"/>
</dbReference>
<dbReference type="EMBL" id="OW152840">
    <property type="protein sequence ID" value="CAH2061910.1"/>
    <property type="molecule type" value="Genomic_DNA"/>
</dbReference>
<feature type="compositionally biased region" description="Basic and acidic residues" evidence="1">
    <location>
        <begin position="847"/>
        <end position="876"/>
    </location>
</feature>
<proteinExistence type="predicted"/>
<feature type="compositionally biased region" description="Basic and acidic residues" evidence="1">
    <location>
        <begin position="892"/>
        <end position="902"/>
    </location>
</feature>
<gene>
    <name evidence="2" type="ORF">IPOD504_LOCUS11551</name>
</gene>